<gene>
    <name evidence="1" type="ORF">Vadar_007658</name>
</gene>
<dbReference type="Proteomes" id="UP000828048">
    <property type="component" value="Chromosome 2"/>
</dbReference>
<protein>
    <submittedName>
        <fullName evidence="1">Uncharacterized protein</fullName>
    </submittedName>
</protein>
<keyword evidence="2" id="KW-1185">Reference proteome</keyword>
<dbReference type="EMBL" id="CM037152">
    <property type="protein sequence ID" value="KAH7833565.1"/>
    <property type="molecule type" value="Genomic_DNA"/>
</dbReference>
<comment type="caution">
    <text evidence="1">The sequence shown here is derived from an EMBL/GenBank/DDBJ whole genome shotgun (WGS) entry which is preliminary data.</text>
</comment>
<proteinExistence type="predicted"/>
<evidence type="ECO:0000313" key="2">
    <source>
        <dbReference type="Proteomes" id="UP000828048"/>
    </source>
</evidence>
<sequence length="143" mass="15663">MPKKSSSKPPKPQDPVAVSEETPTPAPRNPSKEIDEIFAAKKRKKPEQKQDNPIKDESVKVDKMKKKKKRVAPKEIETVDPPSRSRKRTGDGLTIYSEEELGIGKSDAGGFTFKLKLASLEQEASLVPCGAKLVNQGSVSYSS</sequence>
<organism evidence="1 2">
    <name type="scientific">Vaccinium darrowii</name>
    <dbReference type="NCBI Taxonomy" id="229202"/>
    <lineage>
        <taxon>Eukaryota</taxon>
        <taxon>Viridiplantae</taxon>
        <taxon>Streptophyta</taxon>
        <taxon>Embryophyta</taxon>
        <taxon>Tracheophyta</taxon>
        <taxon>Spermatophyta</taxon>
        <taxon>Magnoliopsida</taxon>
        <taxon>eudicotyledons</taxon>
        <taxon>Gunneridae</taxon>
        <taxon>Pentapetalae</taxon>
        <taxon>asterids</taxon>
        <taxon>Ericales</taxon>
        <taxon>Ericaceae</taxon>
        <taxon>Vaccinioideae</taxon>
        <taxon>Vaccinieae</taxon>
        <taxon>Vaccinium</taxon>
    </lineage>
</organism>
<name>A0ACB7WZ83_9ERIC</name>
<accession>A0ACB7WZ83</accession>
<evidence type="ECO:0000313" key="1">
    <source>
        <dbReference type="EMBL" id="KAH7833565.1"/>
    </source>
</evidence>
<reference evidence="1 2" key="1">
    <citation type="journal article" date="2021" name="Hortic Res">
        <title>High-quality reference genome and annotation aids understanding of berry development for evergreen blueberry (Vaccinium darrowii).</title>
        <authorList>
            <person name="Yu J."/>
            <person name="Hulse-Kemp A.M."/>
            <person name="Babiker E."/>
            <person name="Staton M."/>
        </authorList>
    </citation>
    <scope>NUCLEOTIDE SEQUENCE [LARGE SCALE GENOMIC DNA]</scope>
    <source>
        <strain evidence="2">cv. NJ 8807/NJ 8810</strain>
        <tissue evidence="1">Young leaf</tissue>
    </source>
</reference>